<dbReference type="InterPro" id="IPR050090">
    <property type="entry name" value="Tyrosine_recombinase_XerCD"/>
</dbReference>
<keyword evidence="7" id="KW-0233">DNA recombination</keyword>
<evidence type="ECO:0000256" key="5">
    <source>
        <dbReference type="ARBA" id="ARBA00022908"/>
    </source>
</evidence>
<dbReference type="Pfam" id="PF12482">
    <property type="entry name" value="DUF3701"/>
    <property type="match status" value="1"/>
</dbReference>
<dbReference type="InterPro" id="IPR044068">
    <property type="entry name" value="CB"/>
</dbReference>
<evidence type="ECO:0000256" key="7">
    <source>
        <dbReference type="ARBA" id="ARBA00023172"/>
    </source>
</evidence>
<sequence length="633" mass="71912">MPLVERKVGRHHLAFYRGWVQGLDIKSLADLYLETGLDLRLAKATLTWLRDTLSQAALRHGRWGEARLLKLHLAGEQRDCQKDYPALEEFRVEHDPEGFYREDELIQLYLQTFPQAADKKVGQRRRLLEQQLGALVWIEQLLATEPVPDDLVSAWFDKPVADRLILAGISTIGAMHERIRERGYRWWLTVPKLGEKGAARIVAWLRGYEQTLGPLPGHALAPVRTQSTPSLIQQRDRVTAIVPIEALEVPASLAGESGSNRYPGRPRIDAINDHHAIQSWLTTKAGSPNTERAYRKEAERLLLWAVIERQKALADMEVDDCTAYRDWLSMLGRTVPSQWPYRIPQESWIGKRNTPRFSPNWKPFDGALSASSVRHTLTIVSSLFEWLVRVQYFAFNPWDVVGKKPASQTDAPEDLELTRVFSEAQWQFLNDHLATKPDDPQARRLRFVLPFAYATGLRLSELVDAMIGRLYTMPVRNSIRARWMLKVRGKGGKWRAVPLPDSVLSALHQYLSQRGLNPDPLDNLPETPLIANLNGIDAVTPSSLYKTLRTLFQSAADALRRDGHTQEAKDFDRASVHWLRHTRGSHLGTAGMPPNLIQKLLGHASLATTSIYTESDDERLWQELTELEGSHAI</sequence>
<dbReference type="EMBL" id="CP107246">
    <property type="protein sequence ID" value="WIM05870.1"/>
    <property type="molecule type" value="Genomic_DNA"/>
</dbReference>
<dbReference type="InterPro" id="IPR013762">
    <property type="entry name" value="Integrase-like_cat_sf"/>
</dbReference>
<evidence type="ECO:0000256" key="9">
    <source>
        <dbReference type="PROSITE-ProRule" id="PRU01248"/>
    </source>
</evidence>
<evidence type="ECO:0000256" key="8">
    <source>
        <dbReference type="ARBA" id="ARBA00023306"/>
    </source>
</evidence>
<dbReference type="GO" id="GO:0051301">
    <property type="term" value="P:cell division"/>
    <property type="evidence" value="ECO:0007669"/>
    <property type="project" value="UniProtKB-KW"/>
</dbReference>
<evidence type="ECO:0000259" key="10">
    <source>
        <dbReference type="PROSITE" id="PS51898"/>
    </source>
</evidence>
<protein>
    <submittedName>
        <fullName evidence="12">Site-specific integrase</fullName>
    </submittedName>
</protein>
<evidence type="ECO:0000256" key="2">
    <source>
        <dbReference type="ARBA" id="ARBA00022490"/>
    </source>
</evidence>
<dbReference type="PANTHER" id="PTHR30349">
    <property type="entry name" value="PHAGE INTEGRASE-RELATED"/>
    <property type="match status" value="1"/>
</dbReference>
<comment type="subcellular location">
    <subcellularLocation>
        <location evidence="1">Cytoplasm</location>
    </subcellularLocation>
</comment>
<keyword evidence="5" id="KW-0229">DNA integration</keyword>
<accession>A0AA49FLR4</accession>
<dbReference type="Proteomes" id="UP001234916">
    <property type="component" value="Chromosome"/>
</dbReference>
<keyword evidence="3" id="KW-0132">Cell division</keyword>
<dbReference type="Pfam" id="PF00589">
    <property type="entry name" value="Phage_integrase"/>
    <property type="match status" value="1"/>
</dbReference>
<dbReference type="KEGG" id="npv:OHM77_00850"/>
<feature type="domain" description="Tyr recombinase" evidence="10">
    <location>
        <begin position="416"/>
        <end position="625"/>
    </location>
</feature>
<dbReference type="PANTHER" id="PTHR30349:SF77">
    <property type="entry name" value="TYROSINE RECOMBINASE XERC"/>
    <property type="match status" value="1"/>
</dbReference>
<feature type="domain" description="Core-binding (CB)" evidence="11">
    <location>
        <begin position="271"/>
        <end position="388"/>
    </location>
</feature>
<dbReference type="GO" id="GO:0007059">
    <property type="term" value="P:chromosome segregation"/>
    <property type="evidence" value="ECO:0007669"/>
    <property type="project" value="UniProtKB-KW"/>
</dbReference>
<proteinExistence type="predicted"/>
<organism evidence="12">
    <name type="scientific">Candidatus Nitricoxidivorans perseverans</name>
    <dbReference type="NCBI Taxonomy" id="2975601"/>
    <lineage>
        <taxon>Bacteria</taxon>
        <taxon>Pseudomonadati</taxon>
        <taxon>Pseudomonadota</taxon>
        <taxon>Betaproteobacteria</taxon>
        <taxon>Nitrosomonadales</taxon>
        <taxon>Sterolibacteriaceae</taxon>
        <taxon>Candidatus Nitricoxidivorans</taxon>
    </lineage>
</organism>
<name>A0AA49FLR4_9PROT</name>
<dbReference type="GO" id="GO:0005737">
    <property type="term" value="C:cytoplasm"/>
    <property type="evidence" value="ECO:0007669"/>
    <property type="project" value="UniProtKB-SubCell"/>
</dbReference>
<evidence type="ECO:0000256" key="6">
    <source>
        <dbReference type="ARBA" id="ARBA00023125"/>
    </source>
</evidence>
<reference evidence="12" key="1">
    <citation type="journal article" date="2023" name="Nat. Microbiol.">
        <title>Enrichment and characterization of a nitric oxide-reducing microbial community in a continuous bioreactor.</title>
        <authorList>
            <person name="Garrido-Amador P."/>
            <person name="Stortenbeker N."/>
            <person name="Wessels H.J.C.T."/>
            <person name="Speth D.R."/>
            <person name="Garcia-Heredia I."/>
            <person name="Kartal B."/>
        </authorList>
    </citation>
    <scope>NUCLEOTIDE SEQUENCE</scope>
    <source>
        <strain evidence="12">MAG1</strain>
    </source>
</reference>
<evidence type="ECO:0000256" key="1">
    <source>
        <dbReference type="ARBA" id="ARBA00004496"/>
    </source>
</evidence>
<keyword evidence="2" id="KW-0963">Cytoplasm</keyword>
<evidence type="ECO:0000313" key="12">
    <source>
        <dbReference type="EMBL" id="WIM05870.1"/>
    </source>
</evidence>
<dbReference type="Gene3D" id="1.10.443.10">
    <property type="entry name" value="Intergrase catalytic core"/>
    <property type="match status" value="1"/>
</dbReference>
<keyword evidence="8" id="KW-0131">Cell cycle</keyword>
<dbReference type="PROSITE" id="PS51900">
    <property type="entry name" value="CB"/>
    <property type="match status" value="1"/>
</dbReference>
<dbReference type="Gene3D" id="1.10.150.130">
    <property type="match status" value="1"/>
</dbReference>
<dbReference type="GO" id="GO:0015074">
    <property type="term" value="P:DNA integration"/>
    <property type="evidence" value="ECO:0007669"/>
    <property type="project" value="UniProtKB-KW"/>
</dbReference>
<dbReference type="InterPro" id="IPR010998">
    <property type="entry name" value="Integrase_recombinase_N"/>
</dbReference>
<dbReference type="GO" id="GO:0006310">
    <property type="term" value="P:DNA recombination"/>
    <property type="evidence" value="ECO:0007669"/>
    <property type="project" value="UniProtKB-KW"/>
</dbReference>
<dbReference type="AlphaFoldDB" id="A0AA49FLR4"/>
<keyword evidence="4" id="KW-0159">Chromosome partition</keyword>
<dbReference type="PROSITE" id="PS51898">
    <property type="entry name" value="TYR_RECOMBINASE"/>
    <property type="match status" value="1"/>
</dbReference>
<evidence type="ECO:0000256" key="3">
    <source>
        <dbReference type="ARBA" id="ARBA00022618"/>
    </source>
</evidence>
<keyword evidence="6 9" id="KW-0238">DNA-binding</keyword>
<dbReference type="InterPro" id="IPR011010">
    <property type="entry name" value="DNA_brk_join_enz"/>
</dbReference>
<evidence type="ECO:0000259" key="11">
    <source>
        <dbReference type="PROSITE" id="PS51900"/>
    </source>
</evidence>
<gene>
    <name evidence="12" type="ORF">OHM77_00850</name>
</gene>
<dbReference type="SUPFAM" id="SSF56349">
    <property type="entry name" value="DNA breaking-rejoining enzymes"/>
    <property type="match status" value="1"/>
</dbReference>
<dbReference type="InterPro" id="IPR002104">
    <property type="entry name" value="Integrase_catalytic"/>
</dbReference>
<dbReference type="GO" id="GO:0003677">
    <property type="term" value="F:DNA binding"/>
    <property type="evidence" value="ECO:0007669"/>
    <property type="project" value="UniProtKB-UniRule"/>
</dbReference>
<dbReference type="InterPro" id="IPR022169">
    <property type="entry name" value="DUF3701"/>
</dbReference>
<evidence type="ECO:0000256" key="4">
    <source>
        <dbReference type="ARBA" id="ARBA00022829"/>
    </source>
</evidence>